<keyword evidence="3" id="KW-1185">Reference proteome</keyword>
<dbReference type="AlphaFoldDB" id="A0A1I5SGZ1"/>
<evidence type="ECO:0008006" key="4">
    <source>
        <dbReference type="Google" id="ProtNLM"/>
    </source>
</evidence>
<organism evidence="2 3">
    <name type="scientific">Geodermatophilus dictyosporus</name>
    <dbReference type="NCBI Taxonomy" id="1523247"/>
    <lineage>
        <taxon>Bacteria</taxon>
        <taxon>Bacillati</taxon>
        <taxon>Actinomycetota</taxon>
        <taxon>Actinomycetes</taxon>
        <taxon>Geodermatophilales</taxon>
        <taxon>Geodermatophilaceae</taxon>
        <taxon>Geodermatophilus</taxon>
    </lineage>
</organism>
<sequence>MLVAGRPGGHAGGMRTTSRTPSRLRRARPWIGLAFAVQGAVAVTGLVWSLRADEGDDGSSVIRRVRVMGGTQLRPHNPALSQVGLDVVMAGGEVDLTGLAPVPGGVDVTVRAVMGGAAVRVPPGWRVWSGARGVAGGIGLQPGVQRADDPGSADLRLHGWAVMGGVGV</sequence>
<evidence type="ECO:0000313" key="3">
    <source>
        <dbReference type="Proteomes" id="UP000198857"/>
    </source>
</evidence>
<reference evidence="3" key="1">
    <citation type="submission" date="2016-10" db="EMBL/GenBank/DDBJ databases">
        <authorList>
            <person name="Varghese N."/>
            <person name="Submissions S."/>
        </authorList>
    </citation>
    <scope>NUCLEOTIDE SEQUENCE [LARGE SCALE GENOMIC DNA]</scope>
    <source>
        <strain evidence="3">DSM 44208</strain>
    </source>
</reference>
<dbReference type="Proteomes" id="UP000198857">
    <property type="component" value="Unassembled WGS sequence"/>
</dbReference>
<gene>
    <name evidence="2" type="ORF">SAMN05660464_3980</name>
</gene>
<protein>
    <recommendedName>
        <fullName evidence="4">Cell wall-active antibiotics response 4TMS YvqF</fullName>
    </recommendedName>
</protein>
<evidence type="ECO:0000313" key="2">
    <source>
        <dbReference type="EMBL" id="SFP70022.1"/>
    </source>
</evidence>
<feature type="compositionally biased region" description="Gly residues" evidence="1">
    <location>
        <begin position="1"/>
        <end position="12"/>
    </location>
</feature>
<accession>A0A1I5SGZ1</accession>
<dbReference type="EMBL" id="FOWQ01000007">
    <property type="protein sequence ID" value="SFP70022.1"/>
    <property type="molecule type" value="Genomic_DNA"/>
</dbReference>
<name>A0A1I5SGZ1_9ACTN</name>
<evidence type="ECO:0000256" key="1">
    <source>
        <dbReference type="SAM" id="MobiDB-lite"/>
    </source>
</evidence>
<feature type="region of interest" description="Disordered" evidence="1">
    <location>
        <begin position="1"/>
        <end position="22"/>
    </location>
</feature>
<proteinExistence type="predicted"/>